<dbReference type="PANTHER" id="PTHR37017:SF11">
    <property type="entry name" value="ESTERASE_LIPASE_THIOESTERASE DOMAIN-CONTAINING PROTEIN"/>
    <property type="match status" value="1"/>
</dbReference>
<dbReference type="InterPro" id="IPR000073">
    <property type="entry name" value="AB_hydrolase_1"/>
</dbReference>
<evidence type="ECO:0000313" key="3">
    <source>
        <dbReference type="Proteomes" id="UP001206924"/>
    </source>
</evidence>
<proteinExistence type="predicted"/>
<sequence>MLNSSSRLGTTTDSDAGENQGLPTIVLVHGAWADSSSWEPVINELLHAGFPVRAVANPLRGVEHDTAYLASYLAAIEGPVVLVGHSYGGAVITNIDTSALDVQALVYVAAFIPIAGETVGQLAAQSSTPLPLVTVETPSGPEVHISPEGFRAAFAADVDQRTAGVLGIVQRPANVRAVAEPISREAFRTVPSYVLVTTADRAIDPEVQRMMARRTDAAVIEVEASHAVMVSRPSTVAGLVLQAATSAVTVR</sequence>
<dbReference type="InterPro" id="IPR029058">
    <property type="entry name" value="AB_hydrolase_fold"/>
</dbReference>
<gene>
    <name evidence="2" type="ORF">NNX28_08430</name>
</gene>
<dbReference type="Pfam" id="PF12697">
    <property type="entry name" value="Abhydrolase_6"/>
    <property type="match status" value="1"/>
</dbReference>
<dbReference type="InterPro" id="IPR052897">
    <property type="entry name" value="Sec-Metab_Biosynth_Hydrolase"/>
</dbReference>
<evidence type="ECO:0000259" key="1">
    <source>
        <dbReference type="Pfam" id="PF12697"/>
    </source>
</evidence>
<keyword evidence="3" id="KW-1185">Reference proteome</keyword>
<protein>
    <submittedName>
        <fullName evidence="2">Alpha/beta hydrolase</fullName>
    </submittedName>
</protein>
<dbReference type="Gene3D" id="3.40.50.1820">
    <property type="entry name" value="alpha/beta hydrolase"/>
    <property type="match status" value="1"/>
</dbReference>
<dbReference type="SUPFAM" id="SSF53474">
    <property type="entry name" value="alpha/beta-Hydrolases"/>
    <property type="match status" value="1"/>
</dbReference>
<evidence type="ECO:0000313" key="2">
    <source>
        <dbReference type="EMBL" id="MCQ1949950.1"/>
    </source>
</evidence>
<name>A0ABT1NQM4_9MICC</name>
<dbReference type="Proteomes" id="UP001206924">
    <property type="component" value="Unassembled WGS sequence"/>
</dbReference>
<comment type="caution">
    <text evidence="2">The sequence shown here is derived from an EMBL/GenBank/DDBJ whole genome shotgun (WGS) entry which is preliminary data.</text>
</comment>
<feature type="domain" description="AB hydrolase-1" evidence="1">
    <location>
        <begin position="25"/>
        <end position="237"/>
    </location>
</feature>
<keyword evidence="2" id="KW-0378">Hydrolase</keyword>
<dbReference type="RefSeq" id="WP_255865442.1">
    <property type="nucleotide sequence ID" value="NZ_CP104263.1"/>
</dbReference>
<organism evidence="2 3">
    <name type="scientific">Arthrobacter jinronghuae</name>
    <dbReference type="NCBI Taxonomy" id="2964609"/>
    <lineage>
        <taxon>Bacteria</taxon>
        <taxon>Bacillati</taxon>
        <taxon>Actinomycetota</taxon>
        <taxon>Actinomycetes</taxon>
        <taxon>Micrococcales</taxon>
        <taxon>Micrococcaceae</taxon>
        <taxon>Arthrobacter</taxon>
    </lineage>
</organism>
<accession>A0ABT1NQM4</accession>
<dbReference type="GO" id="GO:0016787">
    <property type="term" value="F:hydrolase activity"/>
    <property type="evidence" value="ECO:0007669"/>
    <property type="project" value="UniProtKB-KW"/>
</dbReference>
<dbReference type="EMBL" id="JANFLP010000008">
    <property type="protein sequence ID" value="MCQ1949950.1"/>
    <property type="molecule type" value="Genomic_DNA"/>
</dbReference>
<reference evidence="2 3" key="1">
    <citation type="submission" date="2022-07" db="EMBL/GenBank/DDBJ databases">
        <title>Novel species in genus Arthrobacter.</title>
        <authorList>
            <person name="Liu Y."/>
        </authorList>
    </citation>
    <scope>NUCLEOTIDE SEQUENCE [LARGE SCALE GENOMIC DNA]</scope>
    <source>
        <strain evidence="3">zg-Y859</strain>
    </source>
</reference>
<dbReference type="PANTHER" id="PTHR37017">
    <property type="entry name" value="AB HYDROLASE-1 DOMAIN-CONTAINING PROTEIN-RELATED"/>
    <property type="match status" value="1"/>
</dbReference>